<dbReference type="Proteomes" id="UP000824263">
    <property type="component" value="Unassembled WGS sequence"/>
</dbReference>
<gene>
    <name evidence="3" type="ORF">H9873_00130</name>
</gene>
<evidence type="ECO:0000313" key="3">
    <source>
        <dbReference type="EMBL" id="HIW82723.1"/>
    </source>
</evidence>
<proteinExistence type="predicted"/>
<protein>
    <recommendedName>
        <fullName evidence="5">Ig-like domain-containing protein</fullName>
    </recommendedName>
</protein>
<dbReference type="EMBL" id="DXGF01000003">
    <property type="protein sequence ID" value="HIW82723.1"/>
    <property type="molecule type" value="Genomic_DNA"/>
</dbReference>
<keyword evidence="2" id="KW-0472">Membrane</keyword>
<comment type="caution">
    <text evidence="3">The sequence shown here is derived from an EMBL/GenBank/DDBJ whole genome shotgun (WGS) entry which is preliminary data.</text>
</comment>
<sequence length="574" mass="65181">MVRRSRYLILLCLVLVLIYIQQSSVLHAKQESTESQTEEGGPEEGESEEEEPEEPIRKFSLEIPEPSGANGYYTHKPEVRLTHESKRGVTRYRLTAAGDVTAEGKLEKEGMIIREFAEGENHLQVWMEDEEQNKVEGYEEKVTLKIDTQAPELRMDVSGGGRAWHREKAEIYAEAVDPVSGIEKIGCFTEGELTGQTEKSKTVFTIRRSSTAGQAVTVMVTARDQAGNESRRTEKVHIDGQAPIVQIKGASDYLITSRPVALAYEVDEENILAETQEETVWENVDGQRSVLTDGTWVSHGTKKILERTLREDGVYRMRLQAKDQAGHRAESELQVIIDQKNPIIRKIDQLQGKYMKKFSWNYPAGEWIFDFTTYVYEIRLDGRLYPAGEEVTEEGWHSLEVRAEDAAGNTATAKAGFVIDHSVPKIQFLDVEDGKRYEEKVTFRVKTEKKEDQIDQIWINGERQRTDPGKAAYQYTLEEYGNYEVQVKASDRAGNQTEESILFQVAEKKNPLQKIADPLIRRLGLSEQKNSREEGKELEDRGKASPWIIGSMFMTAGIAGGGGWLILRKRNRKR</sequence>
<feature type="transmembrane region" description="Helical" evidence="2">
    <location>
        <begin position="547"/>
        <end position="567"/>
    </location>
</feature>
<reference evidence="3" key="2">
    <citation type="submission" date="2021-04" db="EMBL/GenBank/DDBJ databases">
        <authorList>
            <person name="Gilroy R."/>
        </authorList>
    </citation>
    <scope>NUCLEOTIDE SEQUENCE</scope>
    <source>
        <strain evidence="3">ChiSxjej1B13-11762</strain>
    </source>
</reference>
<evidence type="ECO:0000256" key="2">
    <source>
        <dbReference type="SAM" id="Phobius"/>
    </source>
</evidence>
<feature type="compositionally biased region" description="Acidic residues" evidence="1">
    <location>
        <begin position="36"/>
        <end position="53"/>
    </location>
</feature>
<organism evidence="3 4">
    <name type="scientific">Candidatus Dorea gallistercoris</name>
    <dbReference type="NCBI Taxonomy" id="2838542"/>
    <lineage>
        <taxon>Bacteria</taxon>
        <taxon>Bacillati</taxon>
        <taxon>Bacillota</taxon>
        <taxon>Clostridia</taxon>
        <taxon>Lachnospirales</taxon>
        <taxon>Lachnospiraceae</taxon>
        <taxon>Dorea</taxon>
    </lineage>
</organism>
<evidence type="ECO:0008006" key="5">
    <source>
        <dbReference type="Google" id="ProtNLM"/>
    </source>
</evidence>
<reference evidence="3" key="1">
    <citation type="journal article" date="2021" name="PeerJ">
        <title>Extensive microbial diversity within the chicken gut microbiome revealed by metagenomics and culture.</title>
        <authorList>
            <person name="Gilroy R."/>
            <person name="Ravi A."/>
            <person name="Getino M."/>
            <person name="Pursley I."/>
            <person name="Horton D.L."/>
            <person name="Alikhan N.F."/>
            <person name="Baker D."/>
            <person name="Gharbi K."/>
            <person name="Hall N."/>
            <person name="Watson M."/>
            <person name="Adriaenssens E.M."/>
            <person name="Foster-Nyarko E."/>
            <person name="Jarju S."/>
            <person name="Secka A."/>
            <person name="Antonio M."/>
            <person name="Oren A."/>
            <person name="Chaudhuri R.R."/>
            <person name="La Ragione R."/>
            <person name="Hildebrand F."/>
            <person name="Pallen M.J."/>
        </authorList>
    </citation>
    <scope>NUCLEOTIDE SEQUENCE</scope>
    <source>
        <strain evidence="3">ChiSxjej1B13-11762</strain>
    </source>
</reference>
<feature type="region of interest" description="Disordered" evidence="1">
    <location>
        <begin position="28"/>
        <end position="76"/>
    </location>
</feature>
<evidence type="ECO:0000256" key="1">
    <source>
        <dbReference type="SAM" id="MobiDB-lite"/>
    </source>
</evidence>
<keyword evidence="2" id="KW-1133">Transmembrane helix</keyword>
<dbReference type="InterPro" id="IPR013783">
    <property type="entry name" value="Ig-like_fold"/>
</dbReference>
<accession>A0A9D1UCY7</accession>
<dbReference type="AlphaFoldDB" id="A0A9D1UCY7"/>
<keyword evidence="2" id="KW-0812">Transmembrane</keyword>
<name>A0A9D1UCY7_9FIRM</name>
<evidence type="ECO:0000313" key="4">
    <source>
        <dbReference type="Proteomes" id="UP000824263"/>
    </source>
</evidence>
<dbReference type="Gene3D" id="2.60.40.10">
    <property type="entry name" value="Immunoglobulins"/>
    <property type="match status" value="2"/>
</dbReference>